<sequence>MGQVIVAALMERHVGGSASSQCPYFGHRGFLNDGKPNSSKYFRRQVQNAPFIEPALAISVP</sequence>
<dbReference type="Proteomes" id="UP000535501">
    <property type="component" value="Unassembled WGS sequence"/>
</dbReference>
<reference evidence="1 2" key="1">
    <citation type="submission" date="2020-08" db="EMBL/GenBank/DDBJ databases">
        <title>Genomic Encyclopedia of Type Strains, Phase IV (KMG-IV): sequencing the most valuable type-strain genomes for metagenomic binning, comparative biology and taxonomic classification.</title>
        <authorList>
            <person name="Goeker M."/>
        </authorList>
    </citation>
    <scope>NUCLEOTIDE SEQUENCE [LARGE SCALE GENOMIC DNA]</scope>
    <source>
        <strain evidence="1 2">DSM 102134</strain>
    </source>
</reference>
<organism evidence="1 2">
    <name type="scientific">Pseudorhizobium flavum</name>
    <dbReference type="NCBI Taxonomy" id="1335061"/>
    <lineage>
        <taxon>Bacteria</taxon>
        <taxon>Pseudomonadati</taxon>
        <taxon>Pseudomonadota</taxon>
        <taxon>Alphaproteobacteria</taxon>
        <taxon>Hyphomicrobiales</taxon>
        <taxon>Rhizobiaceae</taxon>
        <taxon>Rhizobium/Agrobacterium group</taxon>
        <taxon>Pseudorhizobium</taxon>
    </lineage>
</organism>
<accession>A0A7W9YUD7</accession>
<dbReference type="EMBL" id="JACHEJ010000001">
    <property type="protein sequence ID" value="MBB6178455.1"/>
    <property type="molecule type" value="Genomic_DNA"/>
</dbReference>
<evidence type="ECO:0000313" key="1">
    <source>
        <dbReference type="EMBL" id="MBB6178455.1"/>
    </source>
</evidence>
<keyword evidence="2" id="KW-1185">Reference proteome</keyword>
<proteinExistence type="predicted"/>
<dbReference type="AlphaFoldDB" id="A0A7W9YUD7"/>
<gene>
    <name evidence="1" type="ORF">HNQ75_000398</name>
</gene>
<name>A0A7W9YUD7_9HYPH</name>
<dbReference type="RefSeq" id="WP_077546761.1">
    <property type="nucleotide sequence ID" value="NZ_JACHEJ010000001.1"/>
</dbReference>
<comment type="caution">
    <text evidence="1">The sequence shown here is derived from an EMBL/GenBank/DDBJ whole genome shotgun (WGS) entry which is preliminary data.</text>
</comment>
<protein>
    <submittedName>
        <fullName evidence="1">Uncharacterized protein</fullName>
    </submittedName>
</protein>
<evidence type="ECO:0000313" key="2">
    <source>
        <dbReference type="Proteomes" id="UP000535501"/>
    </source>
</evidence>